<feature type="chain" id="PRO_5012696342" evidence="1">
    <location>
        <begin position="33"/>
        <end position="179"/>
    </location>
</feature>
<dbReference type="OrthoDB" id="7365380at2"/>
<gene>
    <name evidence="2" type="ORF">SAMN05421508_102194</name>
</gene>
<organism evidence="2 3">
    <name type="scientific">Caenispirillum bisanense</name>
    <dbReference type="NCBI Taxonomy" id="414052"/>
    <lineage>
        <taxon>Bacteria</taxon>
        <taxon>Pseudomonadati</taxon>
        <taxon>Pseudomonadota</taxon>
        <taxon>Alphaproteobacteria</taxon>
        <taxon>Rhodospirillales</taxon>
        <taxon>Novispirillaceae</taxon>
        <taxon>Caenispirillum</taxon>
    </lineage>
</organism>
<proteinExistence type="predicted"/>
<dbReference type="PROSITE" id="PS51318">
    <property type="entry name" value="TAT"/>
    <property type="match status" value="1"/>
</dbReference>
<keyword evidence="3" id="KW-1185">Reference proteome</keyword>
<evidence type="ECO:0000313" key="3">
    <source>
        <dbReference type="Proteomes" id="UP000219621"/>
    </source>
</evidence>
<dbReference type="EMBL" id="OCNJ01000002">
    <property type="protein sequence ID" value="SOD91959.1"/>
    <property type="molecule type" value="Genomic_DNA"/>
</dbReference>
<feature type="signal peptide" evidence="1">
    <location>
        <begin position="1"/>
        <end position="32"/>
    </location>
</feature>
<name>A0A286G9Z8_9PROT</name>
<accession>A0A286G9Z8</accession>
<reference evidence="3" key="1">
    <citation type="submission" date="2017-09" db="EMBL/GenBank/DDBJ databases">
        <authorList>
            <person name="Varghese N."/>
            <person name="Submissions S."/>
        </authorList>
    </citation>
    <scope>NUCLEOTIDE SEQUENCE [LARGE SCALE GENOMIC DNA]</scope>
    <source>
        <strain evidence="3">USBA 140</strain>
    </source>
</reference>
<dbReference type="AlphaFoldDB" id="A0A286G9Z8"/>
<dbReference type="InterPro" id="IPR006311">
    <property type="entry name" value="TAT_signal"/>
</dbReference>
<protein>
    <submittedName>
        <fullName evidence="2">Uncharacterized protein</fullName>
    </submittedName>
</protein>
<sequence>MTIVSRRPLLRRAGLAAVALAAAFAVSSPTLAASTTAAKTKGCADTSEAAALHVRSLQTWLVVASLSCGTVEDYNAFVIKYRPTLQRHGDSLIRYFGRSYGKGGTDKLNRYVTLLANEASRLSLDDRDAFCARAASIYSEMRGESVSANQLDSYSAEKVGLLAVEPKSCMPDGLLASAR</sequence>
<keyword evidence="1" id="KW-0732">Signal</keyword>
<dbReference type="Proteomes" id="UP000219621">
    <property type="component" value="Unassembled WGS sequence"/>
</dbReference>
<evidence type="ECO:0000256" key="1">
    <source>
        <dbReference type="SAM" id="SignalP"/>
    </source>
</evidence>
<dbReference type="RefSeq" id="WP_097277960.1">
    <property type="nucleotide sequence ID" value="NZ_OCNJ01000002.1"/>
</dbReference>
<evidence type="ECO:0000313" key="2">
    <source>
        <dbReference type="EMBL" id="SOD91959.1"/>
    </source>
</evidence>